<comment type="subcellular location">
    <subcellularLocation>
        <location evidence="1">Cell projection</location>
        <location evidence="1">Cilium</location>
    </subcellularLocation>
    <subcellularLocation>
        <location evidence="2">Cytoplasm</location>
    </subcellularLocation>
</comment>
<dbReference type="GO" id="GO:0005737">
    <property type="term" value="C:cytoplasm"/>
    <property type="evidence" value="ECO:0007669"/>
    <property type="project" value="UniProtKB-SubCell"/>
</dbReference>
<organism evidence="9 10">
    <name type="scientific">Solirubrobacter phytolaccae</name>
    <dbReference type="NCBI Taxonomy" id="1404360"/>
    <lineage>
        <taxon>Bacteria</taxon>
        <taxon>Bacillati</taxon>
        <taxon>Actinomycetota</taxon>
        <taxon>Thermoleophilia</taxon>
        <taxon>Solirubrobacterales</taxon>
        <taxon>Solirubrobacteraceae</taxon>
        <taxon>Solirubrobacter</taxon>
    </lineage>
</organism>
<gene>
    <name evidence="9" type="ORF">OJ997_26095</name>
</gene>
<dbReference type="EMBL" id="JAPDDP010000061">
    <property type="protein sequence ID" value="MDA0183804.1"/>
    <property type="molecule type" value="Genomic_DNA"/>
</dbReference>
<dbReference type="PROSITE" id="PS51257">
    <property type="entry name" value="PROKAR_LIPOPROTEIN"/>
    <property type="match status" value="1"/>
</dbReference>
<evidence type="ECO:0000259" key="8">
    <source>
        <dbReference type="Pfam" id="PF22544"/>
    </source>
</evidence>
<keyword evidence="3" id="KW-0963">Cytoplasm</keyword>
<comment type="caution">
    <text evidence="9">The sequence shown here is derived from an EMBL/GenBank/DDBJ whole genome shotgun (WGS) entry which is preliminary data.</text>
</comment>
<dbReference type="InterPro" id="IPR013783">
    <property type="entry name" value="Ig-like_fold"/>
</dbReference>
<evidence type="ECO:0000256" key="4">
    <source>
        <dbReference type="ARBA" id="ARBA00023069"/>
    </source>
</evidence>
<evidence type="ECO:0000256" key="2">
    <source>
        <dbReference type="ARBA" id="ARBA00004496"/>
    </source>
</evidence>
<sequence length="662" mass="63558">MHRLVAVAAATLVAAAPAQASTTTNTYTTVGCGFIFPANTFVVPAGVTSVDLEVNGARGGGGGNGGYGATLTRTNVSVTPGESLYACVGFGPGTGGGSGAQKGGDGGGGSLVTRWTNMGGSLVTAGGGGGGTATILGGDAGTTFFAGFAGHGSVTAPGGLGGDPTTFGTGGTSLLDPLLSGSDGDMFGGGNGGWTWGYLGGGGGGGGAYGGGGGAGGDPADDGGGGGGGSSSCSIGSCTGALNPGGASVRISYVNPPVPTTTVLSAPNARVGETVTWKAVVAPAPSGGTVDFTSGGSPLCTGVLVDTTTGVAECLAPAPSQGGAWSVQAAFSGSGDFVTSNTTKAIQMTAPSTVRVTASPVVRGADLVLKAQVTPASASGTVTFAVDGATACADVAVDGDGAASCNAGPRASGTHKVSASYSGGAGHDPASDSSTASVLEGRLALSAADFDTVLIGDSATRALTLQNTGDVPLTIASVRADGPFVATAGTCATLAPGATCALSVRFTPAAEPMVSGTVTVAADHGVAVTAGLSGLGIKAPKPAVLAPLTGKTTTIIKGRVAVTTTCPEGGGACKVTTSIALNKGEIKGVAAKVSRRYLGKVKDVVIAPGTSKTVTIKVTKRFLRSAKRHGTTKFTATYRLVTTLPSGERLVSTQQVKLKLVP</sequence>
<dbReference type="Gene3D" id="2.60.40.10">
    <property type="entry name" value="Immunoglobulins"/>
    <property type="match status" value="3"/>
</dbReference>
<dbReference type="NCBIfam" id="NF012200">
    <property type="entry name" value="choice_anch_D"/>
    <property type="match status" value="1"/>
</dbReference>
<evidence type="ECO:0000313" key="10">
    <source>
        <dbReference type="Proteomes" id="UP001147653"/>
    </source>
</evidence>
<dbReference type="InterPro" id="IPR032109">
    <property type="entry name" value="Big_3_5"/>
</dbReference>
<dbReference type="Pfam" id="PF22544">
    <property type="entry name" value="HYDIN_VesB_CFA65-like_Ig"/>
    <property type="match status" value="1"/>
</dbReference>
<evidence type="ECO:0000256" key="3">
    <source>
        <dbReference type="ARBA" id="ARBA00022490"/>
    </source>
</evidence>
<reference evidence="9" key="1">
    <citation type="submission" date="2022-10" db="EMBL/GenBank/DDBJ databases">
        <title>The WGS of Solirubrobacter phytolaccae KCTC 29190.</title>
        <authorList>
            <person name="Jiang Z."/>
        </authorList>
    </citation>
    <scope>NUCLEOTIDE SEQUENCE</scope>
    <source>
        <strain evidence="9">KCTC 29190</strain>
    </source>
</reference>
<feature type="domain" description="HYDIN/VesB/CFA65-like Ig-like" evidence="8">
    <location>
        <begin position="446"/>
        <end position="524"/>
    </location>
</feature>
<accession>A0A9X3NEH8</accession>
<evidence type="ECO:0000313" key="9">
    <source>
        <dbReference type="EMBL" id="MDA0183804.1"/>
    </source>
</evidence>
<keyword evidence="5" id="KW-0966">Cell projection</keyword>
<evidence type="ECO:0000256" key="5">
    <source>
        <dbReference type="ARBA" id="ARBA00023273"/>
    </source>
</evidence>
<protein>
    <submittedName>
        <fullName evidence="9">Ig-like domain repeat protein</fullName>
    </submittedName>
</protein>
<evidence type="ECO:0000256" key="6">
    <source>
        <dbReference type="SAM" id="SignalP"/>
    </source>
</evidence>
<feature type="chain" id="PRO_5040911412" evidence="6">
    <location>
        <begin position="21"/>
        <end position="662"/>
    </location>
</feature>
<dbReference type="GO" id="GO:0005975">
    <property type="term" value="P:carbohydrate metabolic process"/>
    <property type="evidence" value="ECO:0007669"/>
    <property type="project" value="UniProtKB-ARBA"/>
</dbReference>
<feature type="signal peptide" evidence="6">
    <location>
        <begin position="1"/>
        <end position="20"/>
    </location>
</feature>
<name>A0A9X3NEH8_9ACTN</name>
<dbReference type="Proteomes" id="UP001147653">
    <property type="component" value="Unassembled WGS sequence"/>
</dbReference>
<evidence type="ECO:0000256" key="1">
    <source>
        <dbReference type="ARBA" id="ARBA00004138"/>
    </source>
</evidence>
<dbReference type="InterPro" id="IPR053879">
    <property type="entry name" value="HYDIN_VesB_CFA65-like_Ig"/>
</dbReference>
<keyword evidence="6" id="KW-0732">Signal</keyword>
<keyword evidence="4" id="KW-0969">Cilium</keyword>
<dbReference type="AlphaFoldDB" id="A0A9X3NEH8"/>
<dbReference type="RefSeq" id="WP_270028219.1">
    <property type="nucleotide sequence ID" value="NZ_JAPDDP010000061.1"/>
</dbReference>
<dbReference type="Pfam" id="PF16640">
    <property type="entry name" value="Big_3_5"/>
    <property type="match status" value="1"/>
</dbReference>
<keyword evidence="10" id="KW-1185">Reference proteome</keyword>
<evidence type="ECO:0000259" key="7">
    <source>
        <dbReference type="Pfam" id="PF16640"/>
    </source>
</evidence>
<proteinExistence type="predicted"/>
<feature type="domain" description="Bacterial Ig-like" evidence="7">
    <location>
        <begin position="357"/>
        <end position="437"/>
    </location>
</feature>